<sequence length="244" mass="28557">MIKLFRKIRKNMINENKTGKYLKYAIGEIILVVFGILIALSINNWNQERKDRILEKEYLTRLLEDIKFDISWSNTYILDRYKHKVESLENGKAYYQGNYVIKDTLQFLQDIGYGGVFGYAALNLNKNTYNELISTGNLRKIESDKLRNEIVNYYENSNAKSKASRNYISGYINFTNSFTAFNANNPGIITEFDQKLLLKYLKTEEYYRLANLELTLAHRVSKFVEDIIILAEELTTTIESQLED</sequence>
<dbReference type="InterPro" id="IPR045749">
    <property type="entry name" value="DUF6090"/>
</dbReference>
<proteinExistence type="predicted"/>
<dbReference type="Pfam" id="PF19578">
    <property type="entry name" value="DUF6090"/>
    <property type="match status" value="1"/>
</dbReference>
<protein>
    <submittedName>
        <fullName evidence="2">Uncharacterized protein</fullName>
    </submittedName>
</protein>
<reference evidence="2" key="1">
    <citation type="submission" date="2018-06" db="EMBL/GenBank/DDBJ databases">
        <authorList>
            <person name="Zhirakovskaya E."/>
        </authorList>
    </citation>
    <scope>NUCLEOTIDE SEQUENCE</scope>
</reference>
<evidence type="ECO:0000313" key="2">
    <source>
        <dbReference type="EMBL" id="VAV84214.1"/>
    </source>
</evidence>
<keyword evidence="1" id="KW-0472">Membrane</keyword>
<keyword evidence="1" id="KW-1133">Transmembrane helix</keyword>
<feature type="transmembrane region" description="Helical" evidence="1">
    <location>
        <begin position="21"/>
        <end position="42"/>
    </location>
</feature>
<keyword evidence="1" id="KW-0812">Transmembrane</keyword>
<accession>A0A3B0QR78</accession>
<name>A0A3B0QR78_9ZZZZ</name>
<organism evidence="2">
    <name type="scientific">hydrothermal vent metagenome</name>
    <dbReference type="NCBI Taxonomy" id="652676"/>
    <lineage>
        <taxon>unclassified sequences</taxon>
        <taxon>metagenomes</taxon>
        <taxon>ecological metagenomes</taxon>
    </lineage>
</organism>
<evidence type="ECO:0000256" key="1">
    <source>
        <dbReference type="SAM" id="Phobius"/>
    </source>
</evidence>
<gene>
    <name evidence="2" type="ORF">MNBD_BACTEROID02-1999</name>
</gene>
<dbReference type="AlphaFoldDB" id="A0A3B0QR78"/>
<dbReference type="EMBL" id="UOEB01000137">
    <property type="protein sequence ID" value="VAV84214.1"/>
    <property type="molecule type" value="Genomic_DNA"/>
</dbReference>